<gene>
    <name evidence="2" type="ORF">A9309_06320</name>
</gene>
<dbReference type="RefSeq" id="WP_065255265.1">
    <property type="nucleotide sequence ID" value="NZ_JARDJM010000011.1"/>
</dbReference>
<protein>
    <recommendedName>
        <fullName evidence="4">Bacterial sensory transduction regulator</fullName>
    </recommendedName>
</protein>
<reference evidence="2 3" key="1">
    <citation type="submission" date="2016-06" db="EMBL/GenBank/DDBJ databases">
        <title>Draft genome of Moraxella lacunata CCUG 57757A.</title>
        <authorList>
            <person name="Salva-Serra F."/>
            <person name="Engstrom-Jakobsson H."/>
            <person name="Thorell K."/>
            <person name="Gonzales-Siles L."/>
            <person name="Karlsson R."/>
            <person name="Boulund F."/>
            <person name="Engstrand L."/>
            <person name="Kristiansson E."/>
            <person name="Moore E."/>
        </authorList>
    </citation>
    <scope>NUCLEOTIDE SEQUENCE [LARGE SCALE GENOMIC DNA]</scope>
    <source>
        <strain evidence="2 3">CCUG 57757A</strain>
    </source>
</reference>
<dbReference type="AlphaFoldDB" id="A0A1B8Q2H5"/>
<name>A0A1B8Q2H5_MORLA</name>
<dbReference type="OrthoDB" id="5192220at2"/>
<dbReference type="Proteomes" id="UP000092607">
    <property type="component" value="Unassembled WGS sequence"/>
</dbReference>
<evidence type="ECO:0000256" key="1">
    <source>
        <dbReference type="SAM" id="MobiDB-lite"/>
    </source>
</evidence>
<feature type="compositionally biased region" description="Basic and acidic residues" evidence="1">
    <location>
        <begin position="12"/>
        <end position="31"/>
    </location>
</feature>
<comment type="caution">
    <text evidence="2">The sequence shown here is derived from an EMBL/GenBank/DDBJ whole genome shotgun (WGS) entry which is preliminary data.</text>
</comment>
<evidence type="ECO:0008006" key="4">
    <source>
        <dbReference type="Google" id="ProtNLM"/>
    </source>
</evidence>
<evidence type="ECO:0000313" key="3">
    <source>
        <dbReference type="Proteomes" id="UP000092607"/>
    </source>
</evidence>
<organism evidence="2 3">
    <name type="scientific">Moraxella lacunata</name>
    <dbReference type="NCBI Taxonomy" id="477"/>
    <lineage>
        <taxon>Bacteria</taxon>
        <taxon>Pseudomonadati</taxon>
        <taxon>Pseudomonadota</taxon>
        <taxon>Gammaproteobacteria</taxon>
        <taxon>Moraxellales</taxon>
        <taxon>Moraxellaceae</taxon>
        <taxon>Moraxella</taxon>
    </lineage>
</organism>
<feature type="compositionally biased region" description="Basic residues" evidence="1">
    <location>
        <begin position="1"/>
        <end position="11"/>
    </location>
</feature>
<accession>A0A1B8Q2H5</accession>
<dbReference type="EMBL" id="LZMS01000054">
    <property type="protein sequence ID" value="OBX63116.1"/>
    <property type="molecule type" value="Genomic_DNA"/>
</dbReference>
<feature type="region of interest" description="Disordered" evidence="1">
    <location>
        <begin position="1"/>
        <end position="50"/>
    </location>
</feature>
<sequence>MFKKIKSLFKKPKPDTKADTTADNVADKGADTPKTAKPKQILTAPTAKPTSHPITCDIMAWLDKQDWKYDHRPPDDGGHTHHLIMGFTDRENDWTCVFRINEDNQLVSAFGILDDSVPVSHYTAMLMEIAKMNMNVSFGGIEFDPTDGEVRAKIAFDVEFNPLTDKSLGCYLQALAGLTEVARGIMTLVLADDEPSQFAGDYVDVGDEIKAVVDDEKRTFFLPTHTAQ</sequence>
<evidence type="ECO:0000313" key="2">
    <source>
        <dbReference type="EMBL" id="OBX63116.1"/>
    </source>
</evidence>
<proteinExistence type="predicted"/>